<reference evidence="2 3" key="1">
    <citation type="journal article" date="2013" name="ISME J.">
        <title>A metabolic model for members of the genus Tetrasphaera involved in enhanced biological phosphorus removal.</title>
        <authorList>
            <person name="Kristiansen R."/>
            <person name="Nguyen H.T.T."/>
            <person name="Saunders A.M."/>
            <person name="Nielsen J.L."/>
            <person name="Wimmer R."/>
            <person name="Le V.Q."/>
            <person name="McIlroy S.J."/>
            <person name="Petrovski S."/>
            <person name="Seviour R.J."/>
            <person name="Calteau A."/>
            <person name="Nielsen K.L."/>
            <person name="Nielsen P.H."/>
        </authorList>
    </citation>
    <scope>NUCLEOTIDE SEQUENCE [LARGE SCALE GENOMIC DNA]</scope>
    <source>
        <strain evidence="2 3">Ben110</strain>
    </source>
</reference>
<feature type="region of interest" description="Disordered" evidence="1">
    <location>
        <begin position="1"/>
        <end position="43"/>
    </location>
</feature>
<evidence type="ECO:0000313" key="2">
    <source>
        <dbReference type="EMBL" id="CCH75086.1"/>
    </source>
</evidence>
<evidence type="ECO:0000313" key="3">
    <source>
        <dbReference type="Proteomes" id="UP000035763"/>
    </source>
</evidence>
<name>W6K1X4_9MICO</name>
<dbReference type="AlphaFoldDB" id="W6K1X4"/>
<feature type="compositionally biased region" description="Acidic residues" evidence="1">
    <location>
        <begin position="1"/>
        <end position="38"/>
    </location>
</feature>
<accession>W6K1X4</accession>
<proteinExistence type="predicted"/>
<evidence type="ECO:0000256" key="1">
    <source>
        <dbReference type="SAM" id="MobiDB-lite"/>
    </source>
</evidence>
<sequence>MTDTLTETEVDEDLDVEDPTEEPEGTEGTEETTDEDGDTFPRDYVERLRRENARYRERAGQADDLAARLHAALVAATGRLADPSDLAFDEAHIEDENALTAALDDLLARKPHLASPDSCHVGVIPGRAGCLCWSAA</sequence>
<comment type="caution">
    <text evidence="2">The sequence shown here is derived from an EMBL/GenBank/DDBJ whole genome shotgun (WGS) entry which is preliminary data.</text>
</comment>
<dbReference type="STRING" id="1193182.BN11_5030006"/>
<protein>
    <submittedName>
        <fullName evidence="2">Uncharacterized protein</fullName>
    </submittedName>
</protein>
<keyword evidence="3" id="KW-1185">Reference proteome</keyword>
<gene>
    <name evidence="2" type="ORF">BN11_5030006</name>
</gene>
<dbReference type="Proteomes" id="UP000035763">
    <property type="component" value="Unassembled WGS sequence"/>
</dbReference>
<dbReference type="RefSeq" id="WP_053084209.1">
    <property type="nucleotide sequence ID" value="NZ_HG764815.1"/>
</dbReference>
<organism evidence="2 3">
    <name type="scientific">Nostocoides australiense Ben110</name>
    <dbReference type="NCBI Taxonomy" id="1193182"/>
    <lineage>
        <taxon>Bacteria</taxon>
        <taxon>Bacillati</taxon>
        <taxon>Actinomycetota</taxon>
        <taxon>Actinomycetes</taxon>
        <taxon>Micrococcales</taxon>
        <taxon>Intrasporangiaceae</taxon>
        <taxon>Nostocoides</taxon>
    </lineage>
</organism>
<dbReference type="EMBL" id="CAJA01000450">
    <property type="protein sequence ID" value="CCH75086.1"/>
    <property type="molecule type" value="Genomic_DNA"/>
</dbReference>